<keyword evidence="5 6" id="KW-0472">Membrane</keyword>
<dbReference type="PANTHER" id="PTHR23513">
    <property type="entry name" value="INTEGRAL MEMBRANE EFFLUX PROTEIN-RELATED"/>
    <property type="match status" value="1"/>
</dbReference>
<evidence type="ECO:0000313" key="8">
    <source>
        <dbReference type="Proteomes" id="UP000199088"/>
    </source>
</evidence>
<dbReference type="AlphaFoldDB" id="A0A1H0QG33"/>
<accession>A0A1H0QG33</accession>
<dbReference type="GO" id="GO:0005886">
    <property type="term" value="C:plasma membrane"/>
    <property type="evidence" value="ECO:0007669"/>
    <property type="project" value="UniProtKB-SubCell"/>
</dbReference>
<evidence type="ECO:0000313" key="7">
    <source>
        <dbReference type="EMBL" id="SDP16343.1"/>
    </source>
</evidence>
<evidence type="ECO:0000256" key="5">
    <source>
        <dbReference type="ARBA" id="ARBA00023136"/>
    </source>
</evidence>
<evidence type="ECO:0000256" key="2">
    <source>
        <dbReference type="ARBA" id="ARBA00022475"/>
    </source>
</evidence>
<evidence type="ECO:0000256" key="3">
    <source>
        <dbReference type="ARBA" id="ARBA00022692"/>
    </source>
</evidence>
<reference evidence="8" key="1">
    <citation type="submission" date="2016-10" db="EMBL/GenBank/DDBJ databases">
        <authorList>
            <person name="Varghese N."/>
            <person name="Submissions S."/>
        </authorList>
    </citation>
    <scope>NUCLEOTIDE SEQUENCE [LARGE SCALE GENOMIC DNA]</scope>
    <source>
        <strain evidence="8">DSM 45843</strain>
    </source>
</reference>
<keyword evidence="2" id="KW-1003">Cell membrane</keyword>
<dbReference type="CDD" id="cd06173">
    <property type="entry name" value="MFS_MefA_like"/>
    <property type="match status" value="1"/>
</dbReference>
<dbReference type="PANTHER" id="PTHR23513:SF6">
    <property type="entry name" value="MAJOR FACILITATOR SUPERFAMILY ASSOCIATED DOMAIN-CONTAINING PROTEIN"/>
    <property type="match status" value="1"/>
</dbReference>
<feature type="transmembrane region" description="Helical" evidence="6">
    <location>
        <begin position="239"/>
        <end position="259"/>
    </location>
</feature>
<dbReference type="Pfam" id="PF07690">
    <property type="entry name" value="MFS_1"/>
    <property type="match status" value="1"/>
</dbReference>
<feature type="transmembrane region" description="Helical" evidence="6">
    <location>
        <begin position="35"/>
        <end position="52"/>
    </location>
</feature>
<dbReference type="GO" id="GO:0022857">
    <property type="term" value="F:transmembrane transporter activity"/>
    <property type="evidence" value="ECO:0007669"/>
    <property type="project" value="InterPro"/>
</dbReference>
<gene>
    <name evidence="7" type="ORF">SAMN05660199_03324</name>
</gene>
<keyword evidence="3 6" id="KW-0812">Transmembrane</keyword>
<comment type="subcellular location">
    <subcellularLocation>
        <location evidence="1">Cell membrane</location>
        <topology evidence="1">Multi-pass membrane protein</topology>
    </subcellularLocation>
</comment>
<sequence length="397" mass="40225">MAATSFGTYVTSLALGVLVEQTLGGTSLDLGWANAARWAPYLAVGLFAGVVADRVRRRPLLAGTEFGRAAALALFPLLAATGLLSLGTVVAVLLLYGTLSVLGDAAEQSFLPRLVPAPALNLANVRLQQADAAAQGSGPLLAGGAVGLVGAPLTFLVDGVLHLVAGVLVARTRVHDPRPEPAPRRTVLRDLREGVRWVYRHPTLRPLALSTHAWFLCNAAISTVTVTYVLTVLDLGATGLGVVGAAAGVGALTGTSLAVRAGRWVGDAGTVVGGRLVEAAGAAALVGLPLLGAPLAAAAVGQFVLGLGMGLESPFELSHRQAVTPDRLQGRTNATMRSLNRAVIVVGAPAGGALALVTSPRATLLLAAAGIAVGAVALALSGFRHAGSPRERNRTDT</sequence>
<proteinExistence type="predicted"/>
<dbReference type="EMBL" id="FNIR01000010">
    <property type="protein sequence ID" value="SDP16343.1"/>
    <property type="molecule type" value="Genomic_DNA"/>
</dbReference>
<dbReference type="Gene3D" id="1.20.1250.20">
    <property type="entry name" value="MFS general substrate transporter like domains"/>
    <property type="match status" value="1"/>
</dbReference>
<feature type="transmembrane region" description="Helical" evidence="6">
    <location>
        <begin position="213"/>
        <end position="233"/>
    </location>
</feature>
<evidence type="ECO:0000256" key="6">
    <source>
        <dbReference type="SAM" id="Phobius"/>
    </source>
</evidence>
<evidence type="ECO:0000256" key="1">
    <source>
        <dbReference type="ARBA" id="ARBA00004651"/>
    </source>
</evidence>
<dbReference type="OrthoDB" id="9815525at2"/>
<protein>
    <submittedName>
        <fullName evidence="7">Predicted arabinose efflux permease, MFS family</fullName>
    </submittedName>
</protein>
<dbReference type="InterPro" id="IPR011701">
    <property type="entry name" value="MFS"/>
</dbReference>
<feature type="transmembrane region" description="Helical" evidence="6">
    <location>
        <begin position="364"/>
        <end position="383"/>
    </location>
</feature>
<dbReference type="InterPro" id="IPR036259">
    <property type="entry name" value="MFS_trans_sf"/>
</dbReference>
<organism evidence="7 8">
    <name type="scientific">Klenkia soli</name>
    <dbReference type="NCBI Taxonomy" id="1052260"/>
    <lineage>
        <taxon>Bacteria</taxon>
        <taxon>Bacillati</taxon>
        <taxon>Actinomycetota</taxon>
        <taxon>Actinomycetes</taxon>
        <taxon>Geodermatophilales</taxon>
        <taxon>Geodermatophilaceae</taxon>
        <taxon>Klenkia</taxon>
    </lineage>
</organism>
<dbReference type="Proteomes" id="UP000199088">
    <property type="component" value="Unassembled WGS sequence"/>
</dbReference>
<dbReference type="SUPFAM" id="SSF103473">
    <property type="entry name" value="MFS general substrate transporter"/>
    <property type="match status" value="1"/>
</dbReference>
<keyword evidence="4 6" id="KW-1133">Transmembrane helix</keyword>
<feature type="transmembrane region" description="Helical" evidence="6">
    <location>
        <begin position="72"/>
        <end position="96"/>
    </location>
</feature>
<evidence type="ECO:0000256" key="4">
    <source>
        <dbReference type="ARBA" id="ARBA00022989"/>
    </source>
</evidence>
<keyword evidence="8" id="KW-1185">Reference proteome</keyword>
<name>A0A1H0QG33_9ACTN</name>
<feature type="transmembrane region" description="Helical" evidence="6">
    <location>
        <begin position="145"/>
        <end position="170"/>
    </location>
</feature>
<dbReference type="STRING" id="1052260.SAMN05660199_03324"/>